<evidence type="ECO:0000313" key="1">
    <source>
        <dbReference type="Proteomes" id="UP000887578"/>
    </source>
</evidence>
<protein>
    <submittedName>
        <fullName evidence="2">Uncharacterized protein</fullName>
    </submittedName>
</protein>
<proteinExistence type="predicted"/>
<keyword evidence="1" id="KW-1185">Reference proteome</keyword>
<sequence length="184" mass="21427">MVLSPAAAAIIDPLNFQIPIPLKWIIKKEDVEKKSFINTSSEYLITSLPGVFLRFSIVKERFADDNIKFHSEVDKGPEKRVRSNIKYRVRSAKLKKWAVAENVQKGFYITSFTTQTDLLNPERNFFVDGNLILDIIGIISVDREDFKDIERPFMFEFDVEMINTDLEERDFSIFVEGKEIKVRL</sequence>
<organism evidence="1 2">
    <name type="scientific">Panagrolaimus davidi</name>
    <dbReference type="NCBI Taxonomy" id="227884"/>
    <lineage>
        <taxon>Eukaryota</taxon>
        <taxon>Metazoa</taxon>
        <taxon>Ecdysozoa</taxon>
        <taxon>Nematoda</taxon>
        <taxon>Chromadorea</taxon>
        <taxon>Rhabditida</taxon>
        <taxon>Tylenchina</taxon>
        <taxon>Panagrolaimomorpha</taxon>
        <taxon>Panagrolaimoidea</taxon>
        <taxon>Panagrolaimidae</taxon>
        <taxon>Panagrolaimus</taxon>
    </lineage>
</organism>
<dbReference type="Proteomes" id="UP000887578">
    <property type="component" value="Unplaced"/>
</dbReference>
<name>A0A914QQ90_9BILA</name>
<accession>A0A914QQ90</accession>
<dbReference type="WBParaSite" id="PDA_v2.g6034.t1">
    <property type="protein sequence ID" value="PDA_v2.g6034.t1"/>
    <property type="gene ID" value="PDA_v2.g6034"/>
</dbReference>
<evidence type="ECO:0000313" key="2">
    <source>
        <dbReference type="WBParaSite" id="PDA_v2.g6034.t1"/>
    </source>
</evidence>
<dbReference type="AlphaFoldDB" id="A0A914QQ90"/>
<reference evidence="2" key="1">
    <citation type="submission" date="2022-11" db="UniProtKB">
        <authorList>
            <consortium name="WormBaseParasite"/>
        </authorList>
    </citation>
    <scope>IDENTIFICATION</scope>
</reference>